<evidence type="ECO:0000259" key="1">
    <source>
        <dbReference type="PROSITE" id="PS50404"/>
    </source>
</evidence>
<dbReference type="Proteomes" id="UP000032487">
    <property type="component" value="Unassembled WGS sequence"/>
</dbReference>
<dbReference type="InterPro" id="IPR040079">
    <property type="entry name" value="Glutathione_S-Trfase"/>
</dbReference>
<dbReference type="Pfam" id="PF13417">
    <property type="entry name" value="GST_N_3"/>
    <property type="match status" value="1"/>
</dbReference>
<dbReference type="SUPFAM" id="SSF47616">
    <property type="entry name" value="GST C-terminal domain-like"/>
    <property type="match status" value="1"/>
</dbReference>
<dbReference type="InterPro" id="IPR036282">
    <property type="entry name" value="Glutathione-S-Trfase_C_sf"/>
</dbReference>
<dbReference type="AlphaFoldDB" id="A0A0D9AJL9"/>
<dbReference type="GO" id="GO:0005737">
    <property type="term" value="C:cytoplasm"/>
    <property type="evidence" value="ECO:0007669"/>
    <property type="project" value="TreeGrafter"/>
</dbReference>
<feature type="domain" description="GST C-terminal" evidence="2">
    <location>
        <begin position="85"/>
        <end position="216"/>
    </location>
</feature>
<protein>
    <submittedName>
        <fullName evidence="3">Glutathione S-transferase</fullName>
    </submittedName>
</protein>
<dbReference type="Pfam" id="PF14497">
    <property type="entry name" value="GST_C_3"/>
    <property type="match status" value="1"/>
</dbReference>
<name>A0A0D9AJL9_STUST</name>
<dbReference type="EMBL" id="JYHV01000024">
    <property type="protein sequence ID" value="KJH80942.1"/>
    <property type="molecule type" value="Genomic_DNA"/>
</dbReference>
<dbReference type="GO" id="GO:0016740">
    <property type="term" value="F:transferase activity"/>
    <property type="evidence" value="ECO:0007669"/>
    <property type="project" value="UniProtKB-KW"/>
</dbReference>
<dbReference type="InterPro" id="IPR004046">
    <property type="entry name" value="GST_C"/>
</dbReference>
<feature type="domain" description="GST N-terminal" evidence="1">
    <location>
        <begin position="1"/>
        <end position="79"/>
    </location>
</feature>
<accession>A0A0D9AJL9</accession>
<dbReference type="SFLD" id="SFLDG00358">
    <property type="entry name" value="Main_(cytGST)"/>
    <property type="match status" value="1"/>
</dbReference>
<dbReference type="PANTHER" id="PTHR43968:SF6">
    <property type="entry name" value="GLUTATHIONE S-TRANSFERASE OMEGA"/>
    <property type="match status" value="1"/>
</dbReference>
<dbReference type="SFLD" id="SFLDS00019">
    <property type="entry name" value="Glutathione_Transferase_(cytos"/>
    <property type="match status" value="1"/>
</dbReference>
<keyword evidence="3" id="KW-0808">Transferase</keyword>
<evidence type="ECO:0000313" key="3">
    <source>
        <dbReference type="EMBL" id="KJH80942.1"/>
    </source>
</evidence>
<dbReference type="PROSITE" id="PS50405">
    <property type="entry name" value="GST_CTER"/>
    <property type="match status" value="1"/>
</dbReference>
<evidence type="ECO:0000259" key="2">
    <source>
        <dbReference type="PROSITE" id="PS50405"/>
    </source>
</evidence>
<gene>
    <name evidence="3" type="ORF">UF78_13285</name>
</gene>
<dbReference type="Gene3D" id="1.20.1050.10">
    <property type="match status" value="1"/>
</dbReference>
<dbReference type="Gene3D" id="3.40.30.10">
    <property type="entry name" value="Glutaredoxin"/>
    <property type="match status" value="1"/>
</dbReference>
<dbReference type="InterPro" id="IPR004045">
    <property type="entry name" value="Glutathione_S-Trfase_N"/>
</dbReference>
<dbReference type="CDD" id="cd00299">
    <property type="entry name" value="GST_C_family"/>
    <property type="match status" value="1"/>
</dbReference>
<dbReference type="RefSeq" id="WP_045162692.1">
    <property type="nucleotide sequence ID" value="NZ_JYHV01000024.1"/>
</dbReference>
<sequence length="227" mass="25787">MSLTVFGAPLSPFVRKVRLCLLEKGLDYQLEVVMPFTPPEWYLQLNPLGRIPAMKDGELCLADSSVICQYLEETYEQTARLYGNSSVERAQIRWLEKYADYELAPLTTFGVFRNRVLKPSAGHPCNEESVQIALNQKLPPHFDYLEQQLGQRSYFVGDRLSMADIALTCQLINMEYGGELIDANRWPKLVEHFARVKTIASVQSLLPGEQRMTAKLIEMGKKAVQPS</sequence>
<evidence type="ECO:0000313" key="4">
    <source>
        <dbReference type="Proteomes" id="UP000032487"/>
    </source>
</evidence>
<proteinExistence type="predicted"/>
<dbReference type="SUPFAM" id="SSF52833">
    <property type="entry name" value="Thioredoxin-like"/>
    <property type="match status" value="1"/>
</dbReference>
<dbReference type="PANTHER" id="PTHR43968">
    <property type="match status" value="1"/>
</dbReference>
<dbReference type="PATRIC" id="fig|316.101.peg.1631"/>
<comment type="caution">
    <text evidence="3">The sequence shown here is derived from an EMBL/GenBank/DDBJ whole genome shotgun (WGS) entry which is preliminary data.</text>
</comment>
<dbReference type="InterPro" id="IPR010987">
    <property type="entry name" value="Glutathione-S-Trfase_C-like"/>
</dbReference>
<reference evidence="3 4" key="1">
    <citation type="submission" date="2015-02" db="EMBL/GenBank/DDBJ databases">
        <title>Draft genome sequence of Pseudomonas stutzeri NT0128 isolated from wheat (Triticum turgidum) rhizosphere.</title>
        <authorList>
            <person name="Tovi N."/>
            <person name="Frenk S."/>
            <person name="Hadar Y."/>
            <person name="Minz D."/>
        </authorList>
    </citation>
    <scope>NUCLEOTIDE SEQUENCE [LARGE SCALE GENOMIC DNA]</scope>
    <source>
        <strain evidence="3 4">NT0128</strain>
    </source>
</reference>
<organism evidence="3 4">
    <name type="scientific">Stutzerimonas stutzeri</name>
    <name type="common">Pseudomonas stutzeri</name>
    <dbReference type="NCBI Taxonomy" id="316"/>
    <lineage>
        <taxon>Bacteria</taxon>
        <taxon>Pseudomonadati</taxon>
        <taxon>Pseudomonadota</taxon>
        <taxon>Gammaproteobacteria</taxon>
        <taxon>Pseudomonadales</taxon>
        <taxon>Pseudomonadaceae</taxon>
        <taxon>Stutzerimonas</taxon>
    </lineage>
</organism>
<dbReference type="OrthoDB" id="9782992at2"/>
<dbReference type="PROSITE" id="PS50404">
    <property type="entry name" value="GST_NTER"/>
    <property type="match status" value="1"/>
</dbReference>
<dbReference type="InterPro" id="IPR036249">
    <property type="entry name" value="Thioredoxin-like_sf"/>
</dbReference>
<dbReference type="InterPro" id="IPR050983">
    <property type="entry name" value="GST_Omega/HSP26"/>
</dbReference>
<dbReference type="CDD" id="cd00570">
    <property type="entry name" value="GST_N_family"/>
    <property type="match status" value="1"/>
</dbReference>